<feature type="domain" description="Dihydroneopterin aldolase/epimerase" evidence="7">
    <location>
        <begin position="6"/>
        <end position="117"/>
    </location>
</feature>
<dbReference type="NCBIfam" id="TIGR00525">
    <property type="entry name" value="folB"/>
    <property type="match status" value="1"/>
</dbReference>
<accession>A0A1B1YSL9</accession>
<dbReference type="Pfam" id="PF02152">
    <property type="entry name" value="FolB"/>
    <property type="match status" value="1"/>
</dbReference>
<evidence type="ECO:0000256" key="2">
    <source>
        <dbReference type="ARBA" id="ARBA00005013"/>
    </source>
</evidence>
<comment type="similarity">
    <text evidence="3 6">Belongs to the DHNA family.</text>
</comment>
<dbReference type="SMART" id="SM00905">
    <property type="entry name" value="FolB"/>
    <property type="match status" value="1"/>
</dbReference>
<dbReference type="FunCoup" id="A0A1B1YSL9">
    <property type="interactions" value="367"/>
</dbReference>
<dbReference type="EMBL" id="CP014671">
    <property type="protein sequence ID" value="ANX03677.1"/>
    <property type="molecule type" value="Genomic_DNA"/>
</dbReference>
<dbReference type="GO" id="GO:0046654">
    <property type="term" value="P:tetrahydrofolate biosynthetic process"/>
    <property type="evidence" value="ECO:0007669"/>
    <property type="project" value="UniProtKB-UniRule"/>
</dbReference>
<organism evidence="8 9">
    <name type="scientific">Immundisolibacter cernigliae</name>
    <dbReference type="NCBI Taxonomy" id="1810504"/>
    <lineage>
        <taxon>Bacteria</taxon>
        <taxon>Pseudomonadati</taxon>
        <taxon>Pseudomonadota</taxon>
        <taxon>Gammaproteobacteria</taxon>
        <taxon>Immundisolibacterales</taxon>
        <taxon>Immundisolibacteraceae</taxon>
        <taxon>Immundisolibacter</taxon>
    </lineage>
</organism>
<comment type="catalytic activity">
    <reaction evidence="1 6">
        <text>7,8-dihydroneopterin = 6-hydroxymethyl-7,8-dihydropterin + glycolaldehyde</text>
        <dbReference type="Rhea" id="RHEA:10540"/>
        <dbReference type="ChEBI" id="CHEBI:17001"/>
        <dbReference type="ChEBI" id="CHEBI:17071"/>
        <dbReference type="ChEBI" id="CHEBI:44841"/>
        <dbReference type="EC" id="4.1.2.25"/>
    </reaction>
</comment>
<dbReference type="PANTHER" id="PTHR42844:SF1">
    <property type="entry name" value="DIHYDRONEOPTERIN ALDOLASE 1-RELATED"/>
    <property type="match status" value="1"/>
</dbReference>
<dbReference type="SUPFAM" id="SSF55620">
    <property type="entry name" value="Tetrahydrobiopterin biosynthesis enzymes-like"/>
    <property type="match status" value="1"/>
</dbReference>
<evidence type="ECO:0000256" key="5">
    <source>
        <dbReference type="ARBA" id="ARBA00023239"/>
    </source>
</evidence>
<dbReference type="EC" id="4.1.2.25" evidence="6"/>
<dbReference type="InterPro" id="IPR006156">
    <property type="entry name" value="Dihydroneopterin_aldolase"/>
</dbReference>
<evidence type="ECO:0000313" key="8">
    <source>
        <dbReference type="EMBL" id="ANX03677.1"/>
    </source>
</evidence>
<dbReference type="STRING" id="1810504.PG2T_05355"/>
<keyword evidence="5 6" id="KW-0456">Lyase</keyword>
<evidence type="ECO:0000313" key="9">
    <source>
        <dbReference type="Proteomes" id="UP000092952"/>
    </source>
</evidence>
<evidence type="ECO:0000259" key="7">
    <source>
        <dbReference type="SMART" id="SM00905"/>
    </source>
</evidence>
<protein>
    <recommendedName>
        <fullName evidence="6">7,8-dihydroneopterin aldolase</fullName>
        <ecNumber evidence="6">4.1.2.25</ecNumber>
    </recommendedName>
</protein>
<keyword evidence="9" id="KW-1185">Reference proteome</keyword>
<dbReference type="GO" id="GO:0005737">
    <property type="term" value="C:cytoplasm"/>
    <property type="evidence" value="ECO:0007669"/>
    <property type="project" value="TreeGrafter"/>
</dbReference>
<sequence>MSTGTIRIEELTVHCVIGIIESERLRDQRILIDAELDTDFSAAAASDSIDDTINYAVVAEHLTRLAVEGRFYLVEAYVSHATQLLLDRYPQVSRVRVSVRKPDILPAARSVGVSLERRR</sequence>
<dbReference type="UniPathway" id="UPA00077">
    <property type="reaction ID" value="UER00154"/>
</dbReference>
<evidence type="ECO:0000256" key="3">
    <source>
        <dbReference type="ARBA" id="ARBA00005708"/>
    </source>
</evidence>
<reference evidence="9" key="1">
    <citation type="submission" date="2016-03" db="EMBL/GenBank/DDBJ databases">
        <title>Complete genome sequence of Solimmundus cernigliae, representing a novel lineage of polycyclic aromatic hydrocarbon degraders within the Gammaproteobacteria.</title>
        <authorList>
            <person name="Singleton D.R."/>
            <person name="Dickey A.N."/>
            <person name="Scholl E.H."/>
            <person name="Wright F.A."/>
            <person name="Aitken M.D."/>
        </authorList>
    </citation>
    <scope>NUCLEOTIDE SEQUENCE [LARGE SCALE GENOMIC DNA]</scope>
    <source>
        <strain evidence="9">TR3.2</strain>
    </source>
</reference>
<proteinExistence type="inferred from homology"/>
<dbReference type="AlphaFoldDB" id="A0A1B1YSL9"/>
<dbReference type="Gene3D" id="3.30.1130.10">
    <property type="match status" value="1"/>
</dbReference>
<evidence type="ECO:0000256" key="4">
    <source>
        <dbReference type="ARBA" id="ARBA00022909"/>
    </source>
</evidence>
<dbReference type="KEGG" id="gbi:PG2T_05355"/>
<dbReference type="InterPro" id="IPR006157">
    <property type="entry name" value="FolB_dom"/>
</dbReference>
<keyword evidence="4 6" id="KW-0289">Folate biosynthesis</keyword>
<evidence type="ECO:0000256" key="1">
    <source>
        <dbReference type="ARBA" id="ARBA00001353"/>
    </source>
</evidence>
<dbReference type="GO" id="GO:0046656">
    <property type="term" value="P:folic acid biosynthetic process"/>
    <property type="evidence" value="ECO:0007669"/>
    <property type="project" value="UniProtKB-UniRule"/>
</dbReference>
<dbReference type="InterPro" id="IPR043133">
    <property type="entry name" value="GTP-CH-I_C/QueF"/>
</dbReference>
<name>A0A1B1YSL9_9GAMM</name>
<dbReference type="InParanoid" id="A0A1B1YSL9"/>
<comment type="pathway">
    <text evidence="2 6">Cofactor biosynthesis; tetrahydrofolate biosynthesis; 2-amino-4-hydroxy-6-hydroxymethyl-7,8-dihydropteridine diphosphate from 7,8-dihydroneopterin triphosphate: step 3/4.</text>
</comment>
<dbReference type="GO" id="GO:0004150">
    <property type="term" value="F:dihydroneopterin aldolase activity"/>
    <property type="evidence" value="ECO:0007669"/>
    <property type="project" value="UniProtKB-UniRule"/>
</dbReference>
<evidence type="ECO:0000256" key="6">
    <source>
        <dbReference type="RuleBase" id="RU362079"/>
    </source>
</evidence>
<dbReference type="PANTHER" id="PTHR42844">
    <property type="entry name" value="DIHYDRONEOPTERIN ALDOLASE 1-RELATED"/>
    <property type="match status" value="1"/>
</dbReference>
<gene>
    <name evidence="8" type="ORF">PG2T_05355</name>
</gene>
<dbReference type="NCBIfam" id="TIGR00526">
    <property type="entry name" value="folB_dom"/>
    <property type="match status" value="1"/>
</dbReference>
<dbReference type="Proteomes" id="UP000092952">
    <property type="component" value="Chromosome"/>
</dbReference>
<dbReference type="OrthoDB" id="1121389at2"/>
<dbReference type="RefSeq" id="WP_068803240.1">
    <property type="nucleotide sequence ID" value="NZ_CP014671.1"/>
</dbReference>
<comment type="function">
    <text evidence="6">Catalyzes the conversion of 7,8-dihydroneopterin to 6-hydroxymethyl-7,8-dihydropterin.</text>
</comment>